<comment type="caution">
    <text evidence="1">The sequence shown here is derived from an EMBL/GenBank/DDBJ whole genome shotgun (WGS) entry which is preliminary data.</text>
</comment>
<gene>
    <name evidence="1" type="ORF">PENSUB_6812</name>
</gene>
<organism evidence="1 2">
    <name type="scientific">Penicillium subrubescens</name>
    <dbReference type="NCBI Taxonomy" id="1316194"/>
    <lineage>
        <taxon>Eukaryota</taxon>
        <taxon>Fungi</taxon>
        <taxon>Dikarya</taxon>
        <taxon>Ascomycota</taxon>
        <taxon>Pezizomycotina</taxon>
        <taxon>Eurotiomycetes</taxon>
        <taxon>Eurotiomycetidae</taxon>
        <taxon>Eurotiales</taxon>
        <taxon>Aspergillaceae</taxon>
        <taxon>Penicillium</taxon>
    </lineage>
</organism>
<accession>A0A1Q5TUC9</accession>
<protein>
    <submittedName>
        <fullName evidence="1">Uncharacterized protein</fullName>
    </submittedName>
</protein>
<proteinExistence type="predicted"/>
<keyword evidence="2" id="KW-1185">Reference proteome</keyword>
<dbReference type="EMBL" id="MNBE01000615">
    <property type="protein sequence ID" value="OKP03803.1"/>
    <property type="molecule type" value="Genomic_DNA"/>
</dbReference>
<reference evidence="1 2" key="1">
    <citation type="submission" date="2016-10" db="EMBL/GenBank/DDBJ databases">
        <title>Genome sequence of the ascomycete fungus Penicillium subrubescens.</title>
        <authorList>
            <person name="De Vries R.P."/>
            <person name="Peng M."/>
            <person name="Dilokpimol A."/>
            <person name="Hilden K."/>
            <person name="Makela M.R."/>
            <person name="Grigoriev I."/>
            <person name="Riley R."/>
            <person name="Granchi Z."/>
        </authorList>
    </citation>
    <scope>NUCLEOTIDE SEQUENCE [LARGE SCALE GENOMIC DNA]</scope>
    <source>
        <strain evidence="1 2">CBS 132785</strain>
    </source>
</reference>
<dbReference type="Proteomes" id="UP000186955">
    <property type="component" value="Unassembled WGS sequence"/>
</dbReference>
<evidence type="ECO:0000313" key="1">
    <source>
        <dbReference type="EMBL" id="OKP03803.1"/>
    </source>
</evidence>
<evidence type="ECO:0000313" key="2">
    <source>
        <dbReference type="Proteomes" id="UP000186955"/>
    </source>
</evidence>
<name>A0A1Q5TUC9_9EURO</name>
<dbReference type="AlphaFoldDB" id="A0A1Q5TUC9"/>
<sequence>MYEIHSYQYTILQWVVLYGTSMFYNNWKAYPLNIGARETESLASADNRSYKFLTF</sequence>